<evidence type="ECO:0000259" key="10">
    <source>
        <dbReference type="PROSITE" id="PS50893"/>
    </source>
</evidence>
<evidence type="ECO:0000259" key="11">
    <source>
        <dbReference type="PROSITE" id="PS50929"/>
    </source>
</evidence>
<keyword evidence="13" id="KW-1185">Reference proteome</keyword>
<feature type="domain" description="ABC transmembrane type-1" evidence="11">
    <location>
        <begin position="17"/>
        <end position="298"/>
    </location>
</feature>
<dbReference type="PROSITE" id="PS50893">
    <property type="entry name" value="ABC_TRANSPORTER_2"/>
    <property type="match status" value="1"/>
</dbReference>
<dbReference type="InterPro" id="IPR039421">
    <property type="entry name" value="Type_1_exporter"/>
</dbReference>
<keyword evidence="3" id="KW-1003">Cell membrane</keyword>
<accession>A0A1T4Y711</accession>
<dbReference type="PROSITE" id="PS50929">
    <property type="entry name" value="ABC_TM1F"/>
    <property type="match status" value="1"/>
</dbReference>
<protein>
    <submittedName>
        <fullName evidence="12">ATP-binding cassette, subfamily B</fullName>
    </submittedName>
</protein>
<feature type="transmembrane region" description="Helical" evidence="9">
    <location>
        <begin position="12"/>
        <end position="31"/>
    </location>
</feature>
<dbReference type="SUPFAM" id="SSF52540">
    <property type="entry name" value="P-loop containing nucleoside triphosphate hydrolases"/>
    <property type="match status" value="1"/>
</dbReference>
<feature type="transmembrane region" description="Helical" evidence="9">
    <location>
        <begin position="52"/>
        <end position="76"/>
    </location>
</feature>
<evidence type="ECO:0000313" key="13">
    <source>
        <dbReference type="Proteomes" id="UP000190042"/>
    </source>
</evidence>
<dbReference type="Gene3D" id="3.40.50.300">
    <property type="entry name" value="P-loop containing nucleotide triphosphate hydrolases"/>
    <property type="match status" value="1"/>
</dbReference>
<dbReference type="PANTHER" id="PTHR43394">
    <property type="entry name" value="ATP-DEPENDENT PERMEASE MDL1, MITOCHONDRIAL"/>
    <property type="match status" value="1"/>
</dbReference>
<dbReference type="InterPro" id="IPR036640">
    <property type="entry name" value="ABC1_TM_sf"/>
</dbReference>
<dbReference type="InterPro" id="IPR017871">
    <property type="entry name" value="ABC_transporter-like_CS"/>
</dbReference>
<dbReference type="RefSeq" id="WP_078817419.1">
    <property type="nucleotide sequence ID" value="NZ_FUYJ01000003.1"/>
</dbReference>
<evidence type="ECO:0000256" key="9">
    <source>
        <dbReference type="SAM" id="Phobius"/>
    </source>
</evidence>
<name>A0A1T4Y711_9BACL</name>
<gene>
    <name evidence="12" type="ORF">SAMN04244570_1881</name>
</gene>
<evidence type="ECO:0000256" key="7">
    <source>
        <dbReference type="ARBA" id="ARBA00022989"/>
    </source>
</evidence>
<keyword evidence="7 9" id="KW-1133">Transmembrane helix</keyword>
<feature type="domain" description="ABC transporter" evidence="10">
    <location>
        <begin position="332"/>
        <end position="565"/>
    </location>
</feature>
<dbReference type="GO" id="GO:0015421">
    <property type="term" value="F:ABC-type oligopeptide transporter activity"/>
    <property type="evidence" value="ECO:0007669"/>
    <property type="project" value="TreeGrafter"/>
</dbReference>
<organism evidence="12 13">
    <name type="scientific">Sporosarcina newyorkensis</name>
    <dbReference type="NCBI Taxonomy" id="759851"/>
    <lineage>
        <taxon>Bacteria</taxon>
        <taxon>Bacillati</taxon>
        <taxon>Bacillota</taxon>
        <taxon>Bacilli</taxon>
        <taxon>Bacillales</taxon>
        <taxon>Caryophanaceae</taxon>
        <taxon>Sporosarcina</taxon>
    </lineage>
</organism>
<dbReference type="InterPro" id="IPR003439">
    <property type="entry name" value="ABC_transporter-like_ATP-bd"/>
</dbReference>
<evidence type="ECO:0000256" key="3">
    <source>
        <dbReference type="ARBA" id="ARBA00022475"/>
    </source>
</evidence>
<keyword evidence="2" id="KW-0813">Transport</keyword>
<dbReference type="FunFam" id="3.40.50.300:FF:000221">
    <property type="entry name" value="Multidrug ABC transporter ATP-binding protein"/>
    <property type="match status" value="1"/>
</dbReference>
<dbReference type="Pfam" id="PF00664">
    <property type="entry name" value="ABC_membrane"/>
    <property type="match status" value="1"/>
</dbReference>
<reference evidence="13" key="1">
    <citation type="submission" date="2017-02" db="EMBL/GenBank/DDBJ databases">
        <authorList>
            <person name="Varghese N."/>
            <person name="Submissions S."/>
        </authorList>
    </citation>
    <scope>NUCLEOTIDE SEQUENCE [LARGE SCALE GENOMIC DNA]</scope>
    <source>
        <strain evidence="13">DSM 23966</strain>
    </source>
</reference>
<comment type="subcellular location">
    <subcellularLocation>
        <location evidence="1">Cell membrane</location>
        <topology evidence="1">Multi-pass membrane protein</topology>
    </subcellularLocation>
</comment>
<evidence type="ECO:0000256" key="5">
    <source>
        <dbReference type="ARBA" id="ARBA00022741"/>
    </source>
</evidence>
<dbReference type="InterPro" id="IPR027417">
    <property type="entry name" value="P-loop_NTPase"/>
</dbReference>
<dbReference type="GO" id="GO:0005524">
    <property type="term" value="F:ATP binding"/>
    <property type="evidence" value="ECO:0007669"/>
    <property type="project" value="UniProtKB-KW"/>
</dbReference>
<feature type="transmembrane region" description="Helical" evidence="9">
    <location>
        <begin position="126"/>
        <end position="149"/>
    </location>
</feature>
<keyword evidence="8 9" id="KW-0472">Membrane</keyword>
<dbReference type="CDD" id="cd18548">
    <property type="entry name" value="ABC_6TM_Tm287_like"/>
    <property type="match status" value="1"/>
</dbReference>
<dbReference type="SMART" id="SM00382">
    <property type="entry name" value="AAA"/>
    <property type="match status" value="1"/>
</dbReference>
<dbReference type="PROSITE" id="PS00211">
    <property type="entry name" value="ABC_TRANSPORTER_1"/>
    <property type="match status" value="1"/>
</dbReference>
<sequence>MKTVFRFALPYKWSMMIAIFLMLLELAVELIQPLLIGKIIDEGIMQEDLGAVGLWGAVMMGLAFVALFSGVVNSYFASHAAQSFGFDLRQALFKRVQTMSLTAFLRFPTSSLITRLTSDVTLVQNALFMGLRIMARAPLMVFGSLAMAFVVNPKLAIFLLAGAPFLAIFLVIMARKGVRLFGIVQRRLDSVNRLVQENLQAVRLIKAYLRGAFETSRFSKAAGDLKKDSVHAMRLMELILPVLLFIMNASFMAVLWFGADEVGNSGMPVGDVVAIVNYAMRMTSAFSMFSFLIVIFSRAKASSERMEELLTTDDQLEVLEATDNSYDGASAVRFEQVSFRYPDTNEYVLQDISFEVRPGEKLVIMGATGSGKSTLLQLIPRMFQATNGTILVGGKKIGEWQLDTLRKMIGYVPQQSMLFTGTIIDNLAWGKQGASLEEVEEAAKKAQIHQSIMRFTDGYHTRVGQKGVNLSGGQKQRLSIARALIRKPSILILDDSTSALDVKTEAALWEALAEENTTMFIVTQKIQTAQIADSVLLLSDGKIVGHGTHDELLNSSSFYRKIVQSQQAEGVE</sequence>
<dbReference type="GO" id="GO:0016887">
    <property type="term" value="F:ATP hydrolysis activity"/>
    <property type="evidence" value="ECO:0007669"/>
    <property type="project" value="InterPro"/>
</dbReference>
<dbReference type="GO" id="GO:0005886">
    <property type="term" value="C:plasma membrane"/>
    <property type="evidence" value="ECO:0007669"/>
    <property type="project" value="UniProtKB-SubCell"/>
</dbReference>
<dbReference type="Gene3D" id="1.20.1560.10">
    <property type="entry name" value="ABC transporter type 1, transmembrane domain"/>
    <property type="match status" value="1"/>
</dbReference>
<keyword evidence="6 12" id="KW-0067">ATP-binding</keyword>
<dbReference type="PANTHER" id="PTHR43394:SF1">
    <property type="entry name" value="ATP-BINDING CASSETTE SUB-FAMILY B MEMBER 10, MITOCHONDRIAL"/>
    <property type="match status" value="1"/>
</dbReference>
<proteinExistence type="predicted"/>
<evidence type="ECO:0000313" key="12">
    <source>
        <dbReference type="EMBL" id="SKA97506.1"/>
    </source>
</evidence>
<dbReference type="SUPFAM" id="SSF90123">
    <property type="entry name" value="ABC transporter transmembrane region"/>
    <property type="match status" value="1"/>
</dbReference>
<evidence type="ECO:0000256" key="8">
    <source>
        <dbReference type="ARBA" id="ARBA00023136"/>
    </source>
</evidence>
<evidence type="ECO:0000256" key="4">
    <source>
        <dbReference type="ARBA" id="ARBA00022692"/>
    </source>
</evidence>
<feature type="transmembrane region" description="Helical" evidence="9">
    <location>
        <begin position="278"/>
        <end position="296"/>
    </location>
</feature>
<dbReference type="InterPro" id="IPR003593">
    <property type="entry name" value="AAA+_ATPase"/>
</dbReference>
<dbReference type="InterPro" id="IPR011527">
    <property type="entry name" value="ABC1_TM_dom"/>
</dbReference>
<feature type="transmembrane region" description="Helical" evidence="9">
    <location>
        <begin position="155"/>
        <end position="174"/>
    </location>
</feature>
<dbReference type="AlphaFoldDB" id="A0A1T4Y711"/>
<evidence type="ECO:0000256" key="6">
    <source>
        <dbReference type="ARBA" id="ARBA00022840"/>
    </source>
</evidence>
<evidence type="ECO:0000256" key="2">
    <source>
        <dbReference type="ARBA" id="ARBA00022448"/>
    </source>
</evidence>
<dbReference type="Pfam" id="PF00005">
    <property type="entry name" value="ABC_tran"/>
    <property type="match status" value="1"/>
</dbReference>
<keyword evidence="5" id="KW-0547">Nucleotide-binding</keyword>
<feature type="transmembrane region" description="Helical" evidence="9">
    <location>
        <begin position="235"/>
        <end position="258"/>
    </location>
</feature>
<dbReference type="EMBL" id="FUYJ01000003">
    <property type="protein sequence ID" value="SKA97506.1"/>
    <property type="molecule type" value="Genomic_DNA"/>
</dbReference>
<evidence type="ECO:0000256" key="1">
    <source>
        <dbReference type="ARBA" id="ARBA00004651"/>
    </source>
</evidence>
<dbReference type="Proteomes" id="UP000190042">
    <property type="component" value="Unassembled WGS sequence"/>
</dbReference>
<keyword evidence="4 9" id="KW-0812">Transmembrane</keyword>